<comment type="caution">
    <text evidence="1">The sequence shown here is derived from an EMBL/GenBank/DDBJ whole genome shotgun (WGS) entry which is preliminary data.</text>
</comment>
<proteinExistence type="predicted"/>
<keyword evidence="2" id="KW-1185">Reference proteome</keyword>
<dbReference type="EMBL" id="JARHTQ010000010">
    <property type="protein sequence ID" value="MDF2257447.1"/>
    <property type="molecule type" value="Genomic_DNA"/>
</dbReference>
<sequence length="74" mass="8014">MPGRSMRAPVGCRPAAGAFVDTLRARMGLLARRAPCLARGPSSALASRLDVLWALIRDQRTFTTEPPRRDLAPA</sequence>
<gene>
    <name evidence="1" type="ORF">P2L57_17470</name>
</gene>
<protein>
    <recommendedName>
        <fullName evidence="3">Transposase</fullName>
    </recommendedName>
</protein>
<accession>A0ABT5Z1D3</accession>
<dbReference type="Proteomes" id="UP001220022">
    <property type="component" value="Unassembled WGS sequence"/>
</dbReference>
<evidence type="ECO:0008006" key="3">
    <source>
        <dbReference type="Google" id="ProtNLM"/>
    </source>
</evidence>
<dbReference type="RefSeq" id="WP_275815436.1">
    <property type="nucleotide sequence ID" value="NZ_BAAANM010000001.1"/>
</dbReference>
<evidence type="ECO:0000313" key="2">
    <source>
        <dbReference type="Proteomes" id="UP001220022"/>
    </source>
</evidence>
<reference evidence="1 2" key="1">
    <citation type="submission" date="2023-03" db="EMBL/GenBank/DDBJ databases">
        <title>Draft genome sequence of type strain Streptomyces ferralitis JCM 14344.</title>
        <authorList>
            <person name="Klaysubun C."/>
            <person name="Duangmal K."/>
        </authorList>
    </citation>
    <scope>NUCLEOTIDE SEQUENCE [LARGE SCALE GENOMIC DNA]</scope>
    <source>
        <strain evidence="1 2">JCM 14344</strain>
    </source>
</reference>
<evidence type="ECO:0000313" key="1">
    <source>
        <dbReference type="EMBL" id="MDF2257447.1"/>
    </source>
</evidence>
<organism evidence="1 2">
    <name type="scientific">Streptantibioticus ferralitis</name>
    <dbReference type="NCBI Taxonomy" id="236510"/>
    <lineage>
        <taxon>Bacteria</taxon>
        <taxon>Bacillati</taxon>
        <taxon>Actinomycetota</taxon>
        <taxon>Actinomycetes</taxon>
        <taxon>Kitasatosporales</taxon>
        <taxon>Streptomycetaceae</taxon>
        <taxon>Streptantibioticus</taxon>
    </lineage>
</organism>
<name>A0ABT5Z1D3_9ACTN</name>